<name>A0A6I8S374_XENTR</name>
<dbReference type="SUPFAM" id="SSF48726">
    <property type="entry name" value="Immunoglobulin"/>
    <property type="match status" value="2"/>
</dbReference>
<dbReference type="PANTHER" id="PTHR11481:SF119">
    <property type="entry name" value="FC RECEPTOR-LIKE PROTEIN 5"/>
    <property type="match status" value="1"/>
</dbReference>
<dbReference type="InterPro" id="IPR050488">
    <property type="entry name" value="Ig_Fc_receptor"/>
</dbReference>
<evidence type="ECO:0000256" key="1">
    <source>
        <dbReference type="ARBA" id="ARBA00022729"/>
    </source>
</evidence>
<dbReference type="InterPro" id="IPR003599">
    <property type="entry name" value="Ig_sub"/>
</dbReference>
<dbReference type="PANTHER" id="PTHR11481">
    <property type="entry name" value="IMMUNOGLOBULIN FC RECEPTOR"/>
    <property type="match status" value="1"/>
</dbReference>
<proteinExistence type="predicted"/>
<dbReference type="InterPro" id="IPR003598">
    <property type="entry name" value="Ig_sub2"/>
</dbReference>
<evidence type="ECO:0000313" key="4">
    <source>
        <dbReference type="Ensembl" id="ENSXETP00000092419"/>
    </source>
</evidence>
<evidence type="ECO:0000259" key="3">
    <source>
        <dbReference type="PROSITE" id="PS50835"/>
    </source>
</evidence>
<dbReference type="SMART" id="SM00409">
    <property type="entry name" value="IG"/>
    <property type="match status" value="2"/>
</dbReference>
<dbReference type="Gene3D" id="2.60.40.10">
    <property type="entry name" value="Immunoglobulins"/>
    <property type="match status" value="2"/>
</dbReference>
<dbReference type="Ensembl" id="ENSXETT00000099450">
    <property type="protein sequence ID" value="ENSXETP00000092419"/>
    <property type="gene ID" value="ENSXETG00000035987"/>
</dbReference>
<dbReference type="SMART" id="SM00408">
    <property type="entry name" value="IGc2"/>
    <property type="match status" value="2"/>
</dbReference>
<feature type="domain" description="Ig-like" evidence="3">
    <location>
        <begin position="93"/>
        <end position="187"/>
    </location>
</feature>
<organism evidence="4">
    <name type="scientific">Xenopus tropicalis</name>
    <name type="common">Western clawed frog</name>
    <name type="synonym">Silurana tropicalis</name>
    <dbReference type="NCBI Taxonomy" id="8364"/>
    <lineage>
        <taxon>Eukaryota</taxon>
        <taxon>Metazoa</taxon>
        <taxon>Chordata</taxon>
        <taxon>Craniata</taxon>
        <taxon>Vertebrata</taxon>
        <taxon>Euteleostomi</taxon>
        <taxon>Amphibia</taxon>
        <taxon>Batrachia</taxon>
        <taxon>Anura</taxon>
        <taxon>Pipoidea</taxon>
        <taxon>Pipidae</taxon>
        <taxon>Xenopodinae</taxon>
        <taxon>Xenopus</taxon>
        <taxon>Silurana</taxon>
    </lineage>
</organism>
<dbReference type="Pfam" id="PF13895">
    <property type="entry name" value="Ig_2"/>
    <property type="match status" value="1"/>
</dbReference>
<protein>
    <recommendedName>
        <fullName evidence="3">Ig-like domain-containing protein</fullName>
    </recommendedName>
</protein>
<dbReference type="Pfam" id="PF13927">
    <property type="entry name" value="Ig_3"/>
    <property type="match status" value="1"/>
</dbReference>
<dbReference type="GeneTree" id="ENSGT01050000244808"/>
<keyword evidence="2" id="KW-1015">Disulfide bond</keyword>
<reference evidence="4" key="1">
    <citation type="journal article" date="2010" name="Science">
        <title>The genome of the Western clawed frog Xenopus tropicalis.</title>
        <authorList>
            <person name="Hellsten U."/>
            <person name="Harland R.M."/>
            <person name="Gilchrist M.J."/>
            <person name="Hendrix D."/>
            <person name="Jurka J."/>
            <person name="Kapitonov V."/>
            <person name="Ovcharenko I."/>
            <person name="Putnam N.H."/>
            <person name="Shu S."/>
            <person name="Taher L."/>
            <person name="Blitz I.L."/>
            <person name="Blumberg B."/>
            <person name="Dichmann D.S."/>
            <person name="Dubchak I."/>
            <person name="Amaya E."/>
            <person name="Detter J.C."/>
            <person name="Fletcher R."/>
            <person name="Gerhard D.S."/>
            <person name="Goodstein D."/>
            <person name="Graves T."/>
            <person name="Grigoriev I.V."/>
            <person name="Grimwood J."/>
            <person name="Kawashima T."/>
            <person name="Lindquist E."/>
            <person name="Lucas S.M."/>
            <person name="Mead P.E."/>
            <person name="Mitros T."/>
            <person name="Ogino H."/>
            <person name="Ohta Y."/>
            <person name="Poliakov A.V."/>
            <person name="Pollet N."/>
            <person name="Robert J."/>
            <person name="Salamov A."/>
            <person name="Sater A.K."/>
            <person name="Schmutz J."/>
            <person name="Terry A."/>
            <person name="Vize P.D."/>
            <person name="Warren W.C."/>
            <person name="Wells D."/>
            <person name="Wills A."/>
            <person name="Wilson R.K."/>
            <person name="Zimmerman L.B."/>
            <person name="Zorn A.M."/>
            <person name="Grainger R."/>
            <person name="Grammer T."/>
            <person name="Khokha M.K."/>
            <person name="Richardson P.M."/>
            <person name="Rokhsar D.S."/>
        </authorList>
    </citation>
    <scope>NUCLEOTIDE SEQUENCE [LARGE SCALE GENOMIC DNA]</scope>
    <source>
        <strain evidence="4">Nigerian</strain>
    </source>
</reference>
<dbReference type="InterPro" id="IPR013783">
    <property type="entry name" value="Ig-like_fold"/>
</dbReference>
<feature type="domain" description="Ig-like" evidence="3">
    <location>
        <begin position="20"/>
        <end position="85"/>
    </location>
</feature>
<dbReference type="AlphaFoldDB" id="A0A6I8S374"/>
<sequence length="217" mass="24065">IKRKCLPGYVLLVTKGAVRPVISLQPNWSPVLYGDTVTLSCNVAPTAQGNLGYSWYRDGYQISGDQQSLVIQSARETDSGDYQCQKSLIAFYPSTLCYTVSFISGWLVLQAPPAVHEGDSLSLRCHSDNDGRNITFYKDNKAIQLAVTGSALQIGIVNVKASGIYRCEKQIYSHYGYRMVTATETVAVSGMINWEQMLHSLVLVVVFIVYVCECIDW</sequence>
<evidence type="ECO:0000256" key="2">
    <source>
        <dbReference type="ARBA" id="ARBA00023157"/>
    </source>
</evidence>
<reference evidence="4" key="2">
    <citation type="submission" date="2020-05" db="UniProtKB">
        <authorList>
            <consortium name="Ensembl"/>
        </authorList>
    </citation>
    <scope>IDENTIFICATION</scope>
</reference>
<accession>A0A6I8S374</accession>
<dbReference type="InterPro" id="IPR007110">
    <property type="entry name" value="Ig-like_dom"/>
</dbReference>
<keyword evidence="1" id="KW-0732">Signal</keyword>
<dbReference type="PROSITE" id="PS50835">
    <property type="entry name" value="IG_LIKE"/>
    <property type="match status" value="2"/>
</dbReference>
<dbReference type="InterPro" id="IPR036179">
    <property type="entry name" value="Ig-like_dom_sf"/>
</dbReference>